<evidence type="ECO:0000256" key="1">
    <source>
        <dbReference type="SAM" id="MobiDB-lite"/>
    </source>
</evidence>
<accession>A0A8E2JLG5</accession>
<reference evidence="2 3" key="1">
    <citation type="journal article" date="2016" name="Nat. Commun.">
        <title>Ectomycorrhizal ecology is imprinted in the genome of the dominant symbiotic fungus Cenococcum geophilum.</title>
        <authorList>
            <consortium name="DOE Joint Genome Institute"/>
            <person name="Peter M."/>
            <person name="Kohler A."/>
            <person name="Ohm R.A."/>
            <person name="Kuo A."/>
            <person name="Krutzmann J."/>
            <person name="Morin E."/>
            <person name="Arend M."/>
            <person name="Barry K.W."/>
            <person name="Binder M."/>
            <person name="Choi C."/>
            <person name="Clum A."/>
            <person name="Copeland A."/>
            <person name="Grisel N."/>
            <person name="Haridas S."/>
            <person name="Kipfer T."/>
            <person name="LaButti K."/>
            <person name="Lindquist E."/>
            <person name="Lipzen A."/>
            <person name="Maire R."/>
            <person name="Meier B."/>
            <person name="Mihaltcheva S."/>
            <person name="Molinier V."/>
            <person name="Murat C."/>
            <person name="Poggeler S."/>
            <person name="Quandt C.A."/>
            <person name="Sperisen C."/>
            <person name="Tritt A."/>
            <person name="Tisserant E."/>
            <person name="Crous P.W."/>
            <person name="Henrissat B."/>
            <person name="Nehls U."/>
            <person name="Egli S."/>
            <person name="Spatafora J.W."/>
            <person name="Grigoriev I.V."/>
            <person name="Martin F.M."/>
        </authorList>
    </citation>
    <scope>NUCLEOTIDE SEQUENCE [LARGE SCALE GENOMIC DNA]</scope>
    <source>
        <strain evidence="2 3">CBS 207.34</strain>
    </source>
</reference>
<gene>
    <name evidence="2" type="ORF">AOQ84DRAFT_370075</name>
</gene>
<feature type="region of interest" description="Disordered" evidence="1">
    <location>
        <begin position="134"/>
        <end position="153"/>
    </location>
</feature>
<evidence type="ECO:0000313" key="3">
    <source>
        <dbReference type="Proteomes" id="UP000250140"/>
    </source>
</evidence>
<feature type="region of interest" description="Disordered" evidence="1">
    <location>
        <begin position="161"/>
        <end position="242"/>
    </location>
</feature>
<feature type="region of interest" description="Disordered" evidence="1">
    <location>
        <begin position="40"/>
        <end position="104"/>
    </location>
</feature>
<dbReference type="AlphaFoldDB" id="A0A8E2JLG5"/>
<organism evidence="2 3">
    <name type="scientific">Glonium stellatum</name>
    <dbReference type="NCBI Taxonomy" id="574774"/>
    <lineage>
        <taxon>Eukaryota</taxon>
        <taxon>Fungi</taxon>
        <taxon>Dikarya</taxon>
        <taxon>Ascomycota</taxon>
        <taxon>Pezizomycotina</taxon>
        <taxon>Dothideomycetes</taxon>
        <taxon>Pleosporomycetidae</taxon>
        <taxon>Gloniales</taxon>
        <taxon>Gloniaceae</taxon>
        <taxon>Glonium</taxon>
    </lineage>
</organism>
<sequence length="242" mass="25906">MARSGRVLRAVAWRLTPVQLSHVEHVIFAADYQSINTSNSPPLAERAADPLRPHPCFRGVGGRKAKWGDHRRHPNSSDQGSQETSPASCIGKGGNTPRQIGQDEVQRTALVPVGRAESASAAEEVITRHAISPRGVRAATHRVTRTTTRTAHSDQRVRMMGGTTRMNGRSPPGAAKKTSEPADASSHKPRWPPVPKMVVSILSCGRAKSRATRATPGIHPGAGQETNSRGGRGLRPIPKSCS</sequence>
<proteinExistence type="predicted"/>
<feature type="compositionally biased region" description="Basic residues" evidence="1">
    <location>
        <begin position="61"/>
        <end position="74"/>
    </location>
</feature>
<name>A0A8E2JLG5_9PEZI</name>
<protein>
    <submittedName>
        <fullName evidence="2">Uncharacterized protein</fullName>
    </submittedName>
</protein>
<keyword evidence="3" id="KW-1185">Reference proteome</keyword>
<dbReference type="Proteomes" id="UP000250140">
    <property type="component" value="Unassembled WGS sequence"/>
</dbReference>
<evidence type="ECO:0000313" key="2">
    <source>
        <dbReference type="EMBL" id="OCL01488.1"/>
    </source>
</evidence>
<dbReference type="EMBL" id="KV751122">
    <property type="protein sequence ID" value="OCL01488.1"/>
    <property type="molecule type" value="Genomic_DNA"/>
</dbReference>
<feature type="compositionally biased region" description="Polar residues" evidence="1">
    <location>
        <begin position="76"/>
        <end position="87"/>
    </location>
</feature>